<keyword evidence="2 6" id="KW-0812">Transmembrane</keyword>
<feature type="region of interest" description="Disordered" evidence="5">
    <location>
        <begin position="368"/>
        <end position="402"/>
    </location>
</feature>
<dbReference type="InterPro" id="IPR027359">
    <property type="entry name" value="Volt_channel_dom_sf"/>
</dbReference>
<feature type="compositionally biased region" description="Basic and acidic residues" evidence="5">
    <location>
        <begin position="751"/>
        <end position="763"/>
    </location>
</feature>
<feature type="compositionally biased region" description="Low complexity" evidence="5">
    <location>
        <begin position="774"/>
        <end position="793"/>
    </location>
</feature>
<feature type="domain" description="Ion transport" evidence="7">
    <location>
        <begin position="28"/>
        <end position="146"/>
    </location>
</feature>
<feature type="transmembrane region" description="Helical" evidence="6">
    <location>
        <begin position="465"/>
        <end position="486"/>
    </location>
</feature>
<feature type="transmembrane region" description="Helical" evidence="6">
    <location>
        <begin position="95"/>
        <end position="113"/>
    </location>
</feature>
<accession>A0ABR2LB62</accession>
<keyword evidence="3 6" id="KW-1133">Transmembrane helix</keyword>
<evidence type="ECO:0000259" key="7">
    <source>
        <dbReference type="Pfam" id="PF00520"/>
    </source>
</evidence>
<dbReference type="Proteomes" id="UP001470230">
    <property type="component" value="Unassembled WGS sequence"/>
</dbReference>
<comment type="caution">
    <text evidence="8">The sequence shown here is derived from an EMBL/GenBank/DDBJ whole genome shotgun (WGS) entry which is preliminary data.</text>
</comment>
<feature type="transmembrane region" description="Helical" evidence="6">
    <location>
        <begin position="65"/>
        <end position="83"/>
    </location>
</feature>
<evidence type="ECO:0000256" key="2">
    <source>
        <dbReference type="ARBA" id="ARBA00022692"/>
    </source>
</evidence>
<name>A0ABR2LB62_9EUKA</name>
<evidence type="ECO:0000256" key="5">
    <source>
        <dbReference type="SAM" id="MobiDB-lite"/>
    </source>
</evidence>
<evidence type="ECO:0000256" key="6">
    <source>
        <dbReference type="SAM" id="Phobius"/>
    </source>
</evidence>
<keyword evidence="4 6" id="KW-0472">Membrane</keyword>
<reference evidence="8 9" key="1">
    <citation type="submission" date="2024-04" db="EMBL/GenBank/DDBJ databases">
        <title>Tritrichomonas musculus Genome.</title>
        <authorList>
            <person name="Alves-Ferreira E."/>
            <person name="Grigg M."/>
            <person name="Lorenzi H."/>
            <person name="Galac M."/>
        </authorList>
    </citation>
    <scope>NUCLEOTIDE SEQUENCE [LARGE SCALE GENOMIC DNA]</scope>
    <source>
        <strain evidence="8 9">EAF2021</strain>
    </source>
</reference>
<organism evidence="8 9">
    <name type="scientific">Tritrichomonas musculus</name>
    <dbReference type="NCBI Taxonomy" id="1915356"/>
    <lineage>
        <taxon>Eukaryota</taxon>
        <taxon>Metamonada</taxon>
        <taxon>Parabasalia</taxon>
        <taxon>Tritrichomonadida</taxon>
        <taxon>Tritrichomonadidae</taxon>
        <taxon>Tritrichomonas</taxon>
    </lineage>
</organism>
<dbReference type="Gene3D" id="1.10.287.70">
    <property type="match status" value="1"/>
</dbReference>
<evidence type="ECO:0000256" key="3">
    <source>
        <dbReference type="ARBA" id="ARBA00022989"/>
    </source>
</evidence>
<feature type="region of interest" description="Disordered" evidence="5">
    <location>
        <begin position="741"/>
        <end position="825"/>
    </location>
</feature>
<sequence>MNDIPFIQVTGIREIHKPRFCSSVSNSKIFKRLMLFLLFLEVIFTITMSNFKAEKHRTSNIFKEIHIFFTFAFFIEFVIIFMASPSKYFKKPRNYADFIAVVLSFISIYYENYTNLHQVENMKSENLLFIRKQYHLLTKNESIQILKSAKNKENMTDRFYSWSSFMKQRQKMMKSPVLQLISFCSEKFSIFFSSICAPKNSPINILDVLKAIRLTRVFYLNKYLKAEFKSFIKVTSSSFPILLIFSVFTVFFGFIGNYLYEEGTPSLFGNMFISVFTVFGVSTKDMWVTNTKLINKGIQKMKYIEKLKVSDQIINQTVMPQNLNQKIHPTFVDKGVSMQNYFFKAETDEVDVVQKKFNVKDQINIEKSFKSNQASDQLDNNANDDQNHGQNNNIEKVDDKTVNGEIDYDDLETETNSAEGDDSHSGGQNPLNELLHENRRKYRAKTIIHHSHEYKLAKKARKPSYSVWFTVSIVTVLGTILSTFIVSQVTDTFSSGTDNLERSEKRKSIHRVLKILRKYKSSLVLNAPIDPASSSSPLNTDPEVYLSDKQFDEMINILTYLKKSKEQLKEFIESNQILIYNKKESRYNYNYVYEYYDQDYFAFASSSSEEYKKEVLKRRRLIEELEIMLQYYLELSQNAFAEEVIRRHRKGLVHSRDITRKCAHKSKRRSQRDITSGSTFNIRKAAQNLNMMNKRTRSTNDMHNKSAFGNMMNISYDSESNVNQNNASLYDIEKYKNDQQNKNLTTNNIDFKIDTETKDKENTENDNSNARTQANPPINNNNSANTSINNNTNTSKYDNENASINNNKSTSVNDNENALMNDNADSSDYNIKNDDGSAIALNVDGSNSSFPAISNINIDGIKPIFESSSSEIKEYSVEDYSDAYDDGQFIEDSETSESYRPTEFECFGAAEDVNASEVDQFPPPPSSKKTTVFNPQFIKSMKIILKHFINDMERCIELQSALIGRLSELSNE</sequence>
<dbReference type="Pfam" id="PF00520">
    <property type="entry name" value="Ion_trans"/>
    <property type="match status" value="1"/>
</dbReference>
<evidence type="ECO:0000313" key="9">
    <source>
        <dbReference type="Proteomes" id="UP001470230"/>
    </source>
</evidence>
<proteinExistence type="predicted"/>
<dbReference type="SUPFAM" id="SSF81324">
    <property type="entry name" value="Voltage-gated potassium channels"/>
    <property type="match status" value="1"/>
</dbReference>
<dbReference type="InterPro" id="IPR005821">
    <property type="entry name" value="Ion_trans_dom"/>
</dbReference>
<feature type="transmembrane region" description="Helical" evidence="6">
    <location>
        <begin position="239"/>
        <end position="260"/>
    </location>
</feature>
<evidence type="ECO:0000256" key="4">
    <source>
        <dbReference type="ARBA" id="ARBA00023136"/>
    </source>
</evidence>
<dbReference type="Gene3D" id="1.20.120.350">
    <property type="entry name" value="Voltage-gated potassium channels. Chain C"/>
    <property type="match status" value="1"/>
</dbReference>
<evidence type="ECO:0000313" key="8">
    <source>
        <dbReference type="EMBL" id="KAK8900579.1"/>
    </source>
</evidence>
<feature type="transmembrane region" description="Helical" evidence="6">
    <location>
        <begin position="266"/>
        <end position="283"/>
    </location>
</feature>
<feature type="compositionally biased region" description="Polar residues" evidence="5">
    <location>
        <begin position="794"/>
        <end position="825"/>
    </location>
</feature>
<feature type="compositionally biased region" description="Low complexity" evidence="5">
    <location>
        <begin position="372"/>
        <end position="384"/>
    </location>
</feature>
<comment type="subcellular location">
    <subcellularLocation>
        <location evidence="1">Membrane</location>
        <topology evidence="1">Multi-pass membrane protein</topology>
    </subcellularLocation>
</comment>
<keyword evidence="9" id="KW-1185">Reference proteome</keyword>
<dbReference type="EMBL" id="JAPFFF010000001">
    <property type="protein sequence ID" value="KAK8900579.1"/>
    <property type="molecule type" value="Genomic_DNA"/>
</dbReference>
<feature type="transmembrane region" description="Helical" evidence="6">
    <location>
        <begin position="33"/>
        <end position="53"/>
    </location>
</feature>
<gene>
    <name evidence="8" type="ORF">M9Y10_002908</name>
</gene>
<evidence type="ECO:0000256" key="1">
    <source>
        <dbReference type="ARBA" id="ARBA00004141"/>
    </source>
</evidence>
<protein>
    <recommendedName>
        <fullName evidence="7">Ion transport domain-containing protein</fullName>
    </recommendedName>
</protein>